<feature type="region of interest" description="Disordered" evidence="1">
    <location>
        <begin position="1"/>
        <end position="22"/>
    </location>
</feature>
<organism evidence="2 3">
    <name type="scientific">Pterulicium gracile</name>
    <dbReference type="NCBI Taxonomy" id="1884261"/>
    <lineage>
        <taxon>Eukaryota</taxon>
        <taxon>Fungi</taxon>
        <taxon>Dikarya</taxon>
        <taxon>Basidiomycota</taxon>
        <taxon>Agaricomycotina</taxon>
        <taxon>Agaricomycetes</taxon>
        <taxon>Agaricomycetidae</taxon>
        <taxon>Agaricales</taxon>
        <taxon>Pleurotineae</taxon>
        <taxon>Pterulaceae</taxon>
        <taxon>Pterulicium</taxon>
    </lineage>
</organism>
<dbReference type="Proteomes" id="UP000305067">
    <property type="component" value="Unassembled WGS sequence"/>
</dbReference>
<evidence type="ECO:0000313" key="3">
    <source>
        <dbReference type="Proteomes" id="UP000305067"/>
    </source>
</evidence>
<evidence type="ECO:0000313" key="2">
    <source>
        <dbReference type="EMBL" id="TFK97952.1"/>
    </source>
</evidence>
<gene>
    <name evidence="2" type="ORF">BDV98DRAFT_513150</name>
</gene>
<evidence type="ECO:0008006" key="4">
    <source>
        <dbReference type="Google" id="ProtNLM"/>
    </source>
</evidence>
<feature type="compositionally biased region" description="Basic and acidic residues" evidence="1">
    <location>
        <begin position="10"/>
        <end position="22"/>
    </location>
</feature>
<dbReference type="EMBL" id="ML178843">
    <property type="protein sequence ID" value="TFK97952.1"/>
    <property type="molecule type" value="Genomic_DNA"/>
</dbReference>
<reference evidence="2 3" key="1">
    <citation type="journal article" date="2019" name="Nat. Ecol. Evol.">
        <title>Megaphylogeny resolves global patterns of mushroom evolution.</title>
        <authorList>
            <person name="Varga T."/>
            <person name="Krizsan K."/>
            <person name="Foldi C."/>
            <person name="Dima B."/>
            <person name="Sanchez-Garcia M."/>
            <person name="Sanchez-Ramirez S."/>
            <person name="Szollosi G.J."/>
            <person name="Szarkandi J.G."/>
            <person name="Papp V."/>
            <person name="Albert L."/>
            <person name="Andreopoulos W."/>
            <person name="Angelini C."/>
            <person name="Antonin V."/>
            <person name="Barry K.W."/>
            <person name="Bougher N.L."/>
            <person name="Buchanan P."/>
            <person name="Buyck B."/>
            <person name="Bense V."/>
            <person name="Catcheside P."/>
            <person name="Chovatia M."/>
            <person name="Cooper J."/>
            <person name="Damon W."/>
            <person name="Desjardin D."/>
            <person name="Finy P."/>
            <person name="Geml J."/>
            <person name="Haridas S."/>
            <person name="Hughes K."/>
            <person name="Justo A."/>
            <person name="Karasinski D."/>
            <person name="Kautmanova I."/>
            <person name="Kiss B."/>
            <person name="Kocsube S."/>
            <person name="Kotiranta H."/>
            <person name="LaButti K.M."/>
            <person name="Lechner B.E."/>
            <person name="Liimatainen K."/>
            <person name="Lipzen A."/>
            <person name="Lukacs Z."/>
            <person name="Mihaltcheva S."/>
            <person name="Morgado L.N."/>
            <person name="Niskanen T."/>
            <person name="Noordeloos M.E."/>
            <person name="Ohm R.A."/>
            <person name="Ortiz-Santana B."/>
            <person name="Ovrebo C."/>
            <person name="Racz N."/>
            <person name="Riley R."/>
            <person name="Savchenko A."/>
            <person name="Shiryaev A."/>
            <person name="Soop K."/>
            <person name="Spirin V."/>
            <person name="Szebenyi C."/>
            <person name="Tomsovsky M."/>
            <person name="Tulloss R.E."/>
            <person name="Uehling J."/>
            <person name="Grigoriev I.V."/>
            <person name="Vagvolgyi C."/>
            <person name="Papp T."/>
            <person name="Martin F.M."/>
            <person name="Miettinen O."/>
            <person name="Hibbett D.S."/>
            <person name="Nagy L.G."/>
        </authorList>
    </citation>
    <scope>NUCLEOTIDE SEQUENCE [LARGE SCALE GENOMIC DNA]</scope>
    <source>
        <strain evidence="2 3">CBS 309.79</strain>
    </source>
</reference>
<accession>A0A5C3Q7I6</accession>
<proteinExistence type="predicted"/>
<evidence type="ECO:0000256" key="1">
    <source>
        <dbReference type="SAM" id="MobiDB-lite"/>
    </source>
</evidence>
<keyword evidence="3" id="KW-1185">Reference proteome</keyword>
<protein>
    <recommendedName>
        <fullName evidence="4">Fungal-type protein kinase domain-containing protein</fullName>
    </recommendedName>
</protein>
<dbReference type="AlphaFoldDB" id="A0A5C3Q7I6"/>
<feature type="non-terminal residue" evidence="2">
    <location>
        <position position="126"/>
    </location>
</feature>
<sequence>METTPAEKVYGTRDRPNGSIGEDEKLSFRTADALIEFKPEDELYNLGSDDPNSKTFLKEKVGNIDRLGHIGKYACHCFAFSHRVHLFTVYIRGTMARLIRWDRSGAIISTEFDITTEKHLVVFLYR</sequence>
<dbReference type="OrthoDB" id="2739948at2759"/>
<name>A0A5C3Q7I6_9AGAR</name>